<dbReference type="InterPro" id="IPR033434">
    <property type="entry name" value="MucB/RseB_N"/>
</dbReference>
<evidence type="ECO:0000256" key="2">
    <source>
        <dbReference type="ARBA" id="ARBA00008150"/>
    </source>
</evidence>
<protein>
    <submittedName>
        <fullName evidence="8">MucB/RseB C-terminal domain-containing protein</fullName>
    </submittedName>
</protein>
<evidence type="ECO:0000259" key="6">
    <source>
        <dbReference type="Pfam" id="PF03888"/>
    </source>
</evidence>
<comment type="caution">
    <text evidence="8">The sequence shown here is derived from an EMBL/GenBank/DDBJ whole genome shotgun (WGS) entry which is preliminary data.</text>
</comment>
<dbReference type="Pfam" id="PF17188">
    <property type="entry name" value="MucB_RseB_C"/>
    <property type="match status" value="1"/>
</dbReference>
<evidence type="ECO:0000313" key="9">
    <source>
        <dbReference type="Proteomes" id="UP001528411"/>
    </source>
</evidence>
<dbReference type="InterPro" id="IPR033436">
    <property type="entry name" value="MucB/RseB_C"/>
</dbReference>
<keyword evidence="9" id="KW-1185">Reference proteome</keyword>
<dbReference type="Proteomes" id="UP001528411">
    <property type="component" value="Unassembled WGS sequence"/>
</dbReference>
<keyword evidence="4" id="KW-0574">Periplasm</keyword>
<comment type="similarity">
    <text evidence="2">Belongs to the RseB family.</text>
</comment>
<comment type="subcellular location">
    <subcellularLocation>
        <location evidence="1">Periplasm</location>
    </subcellularLocation>
</comment>
<feature type="chain" id="PRO_5046586654" evidence="5">
    <location>
        <begin position="38"/>
        <end position="348"/>
    </location>
</feature>
<name>A0ABT5FHD9_9GAMM</name>
<dbReference type="PIRSF" id="PIRSF005427">
    <property type="entry name" value="RseB"/>
    <property type="match status" value="1"/>
</dbReference>
<dbReference type="PANTHER" id="PTHR38782:SF1">
    <property type="entry name" value="SIGMA-E FACTOR REGULATORY PROTEIN RSEB"/>
    <property type="match status" value="1"/>
</dbReference>
<feature type="signal peptide" evidence="5">
    <location>
        <begin position="1"/>
        <end position="37"/>
    </location>
</feature>
<gene>
    <name evidence="8" type="ORF">PN838_19955</name>
</gene>
<dbReference type="EMBL" id="JAQOMS010000002">
    <property type="protein sequence ID" value="MDC2890602.1"/>
    <property type="molecule type" value="Genomic_DNA"/>
</dbReference>
<evidence type="ECO:0000256" key="3">
    <source>
        <dbReference type="ARBA" id="ARBA00022729"/>
    </source>
</evidence>
<evidence type="ECO:0000259" key="7">
    <source>
        <dbReference type="Pfam" id="PF17188"/>
    </source>
</evidence>
<evidence type="ECO:0000313" key="8">
    <source>
        <dbReference type="EMBL" id="MDC2890602.1"/>
    </source>
</evidence>
<dbReference type="RefSeq" id="WP_215965300.1">
    <property type="nucleotide sequence ID" value="NZ_JAQOMS010000002.1"/>
</dbReference>
<evidence type="ECO:0000256" key="5">
    <source>
        <dbReference type="SAM" id="SignalP"/>
    </source>
</evidence>
<dbReference type="InterPro" id="IPR005588">
    <property type="entry name" value="MucB_RseB"/>
</dbReference>
<evidence type="ECO:0000256" key="1">
    <source>
        <dbReference type="ARBA" id="ARBA00004418"/>
    </source>
</evidence>
<reference evidence="8 9" key="1">
    <citation type="submission" date="2023-01" db="EMBL/GenBank/DDBJ databases">
        <title>Psychrosphaera sp. nov., isolated from marine algae.</title>
        <authorList>
            <person name="Bayburt H."/>
            <person name="Choi B.J."/>
            <person name="Kim J.M."/>
            <person name="Choi D.G."/>
            <person name="Jeon C.O."/>
        </authorList>
    </citation>
    <scope>NUCLEOTIDE SEQUENCE [LARGE SCALE GENOMIC DNA]</scope>
    <source>
        <strain evidence="8 9">G1-22</strain>
    </source>
</reference>
<dbReference type="Pfam" id="PF03888">
    <property type="entry name" value="MucB_RseB"/>
    <property type="match status" value="1"/>
</dbReference>
<sequence>MVPLFSFSFTTYFNRIFVAAKSSIICLFLLFTSTAFSSPAIPTDIAATTEKVNAAFWLSKLRMALTQTNFEAGIVTLKGEKTESFQWVHGVEESTGTEVERVSPLIGGGVMTIRKGDTVTFVEPNKEPYSVKSTSIRSFIPPVFYKNAAQLINSYQFVLVSKSQIAGRSAQLIRIESVSKHAYNYWIWIDVLSGLPLRLAFVDEVGDVKEQVLMTHLTLHKEPAPEITKLFEFSTPPATEALIAQRQETNNWNMSWLPNGFKLIKSDRHHVSISREVSDYYLYSDGLVEVSIYVQRPLESFNGPLVLRDGATSFAMVHANGFDVTVVGKVPEEIAVKIASSVKAVQQP</sequence>
<feature type="domain" description="MucB/RseB N-terminal" evidence="6">
    <location>
        <begin position="54"/>
        <end position="223"/>
    </location>
</feature>
<feature type="domain" description="MucB/RseB C-terminal" evidence="7">
    <location>
        <begin position="247"/>
        <end position="343"/>
    </location>
</feature>
<accession>A0ABT5FHD9</accession>
<dbReference type="PANTHER" id="PTHR38782">
    <property type="match status" value="1"/>
</dbReference>
<keyword evidence="3 5" id="KW-0732">Signal</keyword>
<organism evidence="8 9">
    <name type="scientific">Psychrosphaera algicola</name>
    <dbReference type="NCBI Taxonomy" id="3023714"/>
    <lineage>
        <taxon>Bacteria</taxon>
        <taxon>Pseudomonadati</taxon>
        <taxon>Pseudomonadota</taxon>
        <taxon>Gammaproteobacteria</taxon>
        <taxon>Alteromonadales</taxon>
        <taxon>Pseudoalteromonadaceae</taxon>
        <taxon>Psychrosphaera</taxon>
    </lineage>
</organism>
<proteinExistence type="inferred from homology"/>
<evidence type="ECO:0000256" key="4">
    <source>
        <dbReference type="ARBA" id="ARBA00022764"/>
    </source>
</evidence>
<dbReference type="CDD" id="cd16327">
    <property type="entry name" value="RseB"/>
    <property type="match status" value="1"/>
</dbReference>